<gene>
    <name evidence="2" type="ORF">NIES593_09965</name>
</gene>
<feature type="signal peptide" evidence="1">
    <location>
        <begin position="1"/>
        <end position="28"/>
    </location>
</feature>
<organism evidence="2 3">
    <name type="scientific">Hydrococcus rivularis NIES-593</name>
    <dbReference type="NCBI Taxonomy" id="1921803"/>
    <lineage>
        <taxon>Bacteria</taxon>
        <taxon>Bacillati</taxon>
        <taxon>Cyanobacteriota</taxon>
        <taxon>Cyanophyceae</taxon>
        <taxon>Pleurocapsales</taxon>
        <taxon>Hydrococcaceae</taxon>
        <taxon>Hydrococcus</taxon>
    </lineage>
</organism>
<evidence type="ECO:0000313" key="2">
    <source>
        <dbReference type="EMBL" id="OKH23538.1"/>
    </source>
</evidence>
<reference evidence="2 3" key="1">
    <citation type="submission" date="2016-11" db="EMBL/GenBank/DDBJ databases">
        <title>Draft Genome Sequences of Nine Cyanobacterial Strains from Diverse Habitats.</title>
        <authorList>
            <person name="Zhu T."/>
            <person name="Hou S."/>
            <person name="Lu X."/>
            <person name="Hess W.R."/>
        </authorList>
    </citation>
    <scope>NUCLEOTIDE SEQUENCE [LARGE SCALE GENOMIC DNA]</scope>
    <source>
        <strain evidence="2 3">NIES-593</strain>
    </source>
</reference>
<proteinExistence type="predicted"/>
<dbReference type="RefSeq" id="WP_073599436.1">
    <property type="nucleotide sequence ID" value="NZ_MRCB01000009.1"/>
</dbReference>
<sequence>MKSLNVCQKASLTLITLNLALAGGNAVAGPFSNSTFDPGKIDSGIPGFVGSDGLGVVSPNNTVNPIFRDWAAGFTNYRPTPGALKRWQTPEKTLGEVTGVFDSIASLGELTAEQIAAGVSPGEITLTFVSPIRNGTGFDFAVFENGFGFASDGSLFGELAYVEVSTDGINFARFPSTSLTPEPVAPFGRLDATNVYNLAGKHLNNGIVVSDEEFIQSSWGTPFDLETLVDLPTVISGQVDINKINFVRIVDIPGNGAFLDTAGRPIYDPWQTPIPGSGGFDLEAIGVINAATVSEPVSVLGILMSGIFGVSLRISHRSNKCRKQILQIGNKILSPPTS</sequence>
<evidence type="ECO:0000313" key="3">
    <source>
        <dbReference type="Proteomes" id="UP000186868"/>
    </source>
</evidence>
<name>A0A1U7HJ27_9CYAN</name>
<dbReference type="OrthoDB" id="467677at2"/>
<dbReference type="AlphaFoldDB" id="A0A1U7HJ27"/>
<evidence type="ECO:0000256" key="1">
    <source>
        <dbReference type="SAM" id="SignalP"/>
    </source>
</evidence>
<dbReference type="EMBL" id="MRCB01000009">
    <property type="protein sequence ID" value="OKH23538.1"/>
    <property type="molecule type" value="Genomic_DNA"/>
</dbReference>
<dbReference type="Proteomes" id="UP000186868">
    <property type="component" value="Unassembled WGS sequence"/>
</dbReference>
<evidence type="ECO:0008006" key="4">
    <source>
        <dbReference type="Google" id="ProtNLM"/>
    </source>
</evidence>
<comment type="caution">
    <text evidence="2">The sequence shown here is derived from an EMBL/GenBank/DDBJ whole genome shotgun (WGS) entry which is preliminary data.</text>
</comment>
<keyword evidence="1" id="KW-0732">Signal</keyword>
<protein>
    <recommendedName>
        <fullName evidence="4">PEP-CTERM sorting domain-containing protein</fullName>
    </recommendedName>
</protein>
<dbReference type="STRING" id="1921803.NIES593_09965"/>
<feature type="chain" id="PRO_5013160354" description="PEP-CTERM sorting domain-containing protein" evidence="1">
    <location>
        <begin position="29"/>
        <end position="338"/>
    </location>
</feature>
<accession>A0A1U7HJ27</accession>
<keyword evidence="3" id="KW-1185">Reference proteome</keyword>